<organism evidence="11">
    <name type="scientific">uncultured bacterium F25-01</name>
    <dbReference type="NCBI Taxonomy" id="1191433"/>
    <lineage>
        <taxon>Bacteria</taxon>
        <taxon>environmental samples</taxon>
    </lineage>
</organism>
<dbReference type="InterPro" id="IPR050446">
    <property type="entry name" value="FAD-oxidoreductase/Apoptosis"/>
</dbReference>
<dbReference type="InterPro" id="IPR029324">
    <property type="entry name" value="AIF_C"/>
</dbReference>
<feature type="domain" description="Mitochondrial apoptosis-inducing factor C-terminal" evidence="10">
    <location>
        <begin position="302"/>
        <end position="344"/>
    </location>
</feature>
<sequence length="399" mass="43584">METYRYLIVGGGMTAAAAIRGIREVDPTGSIGVIGEEADPPYNRPPLSKGLWKGTPLAKVWRKVDQPAVGLHLSRRVDSIDLSSKQATDDRGMIYAFDKCLLATGSRVRKLPVGGSDVIYYRTLADYRRLRGLSESGNRFLVIGGGFIAAEIAAALAMNGKAVSLVLRGDIIGGKIYPRELGLFLNDYYRQKGVTILTKASVLAIAGSIGSYSVTISQQDSPKRENLQVDGIFAGLGVEPNVDLAGSAGLAVEDGVVVDERLRTSHPDVWAAGDVAAFYNPDLDRRWRVEHEDNANTMGRHAGRSMAGKAEPYHHQPFFYSDLFELGYEAVGELDARLETVADWIEPFQRGVVYYLREGRVRGVLLWNVFKQVDAARRLIAEGGPFRAADLRGRIGDVA</sequence>
<evidence type="ECO:0000259" key="9">
    <source>
        <dbReference type="Pfam" id="PF07992"/>
    </source>
</evidence>
<accession>I3VIE9</accession>
<comment type="cofactor">
    <cofactor evidence="1">
        <name>FAD</name>
        <dbReference type="ChEBI" id="CHEBI:57692"/>
    </cofactor>
</comment>
<dbReference type="GO" id="GO:0005737">
    <property type="term" value="C:cytoplasm"/>
    <property type="evidence" value="ECO:0007669"/>
    <property type="project" value="TreeGrafter"/>
</dbReference>
<comment type="catalytic activity">
    <reaction evidence="8">
        <text>A + NADH + H(+) = AH2 + NAD(+)</text>
        <dbReference type="Rhea" id="RHEA:11356"/>
        <dbReference type="ChEBI" id="CHEBI:13193"/>
        <dbReference type="ChEBI" id="CHEBI:15378"/>
        <dbReference type="ChEBI" id="CHEBI:17499"/>
        <dbReference type="ChEBI" id="CHEBI:57540"/>
        <dbReference type="ChEBI" id="CHEBI:57945"/>
    </reaction>
</comment>
<reference evidence="11" key="1">
    <citation type="submission" date="2012-04" db="EMBL/GenBank/DDBJ databases">
        <title>Characterization of mineral phosphate solubilization trait from soil metagenome.</title>
        <authorList>
            <person name="Chhabra S."/>
            <person name="Brazil D."/>
            <person name="Morrissey J."/>
            <person name="Burke J."/>
            <person name="O'Gara F."/>
            <person name="Dowling D."/>
        </authorList>
    </citation>
    <scope>NUCLEOTIDE SEQUENCE</scope>
</reference>
<dbReference type="GO" id="GO:0071949">
    <property type="term" value="F:FAD binding"/>
    <property type="evidence" value="ECO:0007669"/>
    <property type="project" value="TreeGrafter"/>
</dbReference>
<dbReference type="GO" id="GO:0033108">
    <property type="term" value="P:mitochondrial respiratory chain complex assembly"/>
    <property type="evidence" value="ECO:0007669"/>
    <property type="project" value="TreeGrafter"/>
</dbReference>
<evidence type="ECO:0000256" key="4">
    <source>
        <dbReference type="ARBA" id="ARBA00022827"/>
    </source>
</evidence>
<evidence type="ECO:0000256" key="3">
    <source>
        <dbReference type="ARBA" id="ARBA00022703"/>
    </source>
</evidence>
<dbReference type="Gene3D" id="3.50.50.60">
    <property type="entry name" value="FAD/NAD(P)-binding domain"/>
    <property type="match status" value="2"/>
</dbReference>
<feature type="domain" description="FAD/NAD(P)-binding" evidence="9">
    <location>
        <begin position="4"/>
        <end position="286"/>
    </location>
</feature>
<evidence type="ECO:0000256" key="1">
    <source>
        <dbReference type="ARBA" id="ARBA00001974"/>
    </source>
</evidence>
<keyword evidence="2" id="KW-0285">Flavoprotein</keyword>
<evidence type="ECO:0000256" key="6">
    <source>
        <dbReference type="ARBA" id="ARBA00023002"/>
    </source>
</evidence>
<dbReference type="Gene3D" id="3.30.390.30">
    <property type="match status" value="1"/>
</dbReference>
<evidence type="ECO:0000256" key="8">
    <source>
        <dbReference type="ARBA" id="ARBA00047786"/>
    </source>
</evidence>
<name>I3VIE9_9BACT</name>
<dbReference type="PANTHER" id="PTHR43557:SF4">
    <property type="entry name" value="APOPTOSIS-INDUCING FACTOR 1, MITOCHONDRIAL"/>
    <property type="match status" value="1"/>
</dbReference>
<proteinExistence type="predicted"/>
<dbReference type="Pfam" id="PF14721">
    <property type="entry name" value="AIF_C"/>
    <property type="match status" value="2"/>
</dbReference>
<keyword evidence="3" id="KW-0053">Apoptosis</keyword>
<protein>
    <submittedName>
        <fullName evidence="11">Ferredoxin reductase</fullName>
    </submittedName>
</protein>
<dbReference type="AlphaFoldDB" id="I3VIE9"/>
<keyword evidence="5" id="KW-0809">Transit peptide</keyword>
<evidence type="ECO:0000313" key="11">
    <source>
        <dbReference type="EMBL" id="AFK79155.1"/>
    </source>
</evidence>
<evidence type="ECO:0000256" key="2">
    <source>
        <dbReference type="ARBA" id="ARBA00022630"/>
    </source>
</evidence>
<dbReference type="PANTHER" id="PTHR43557">
    <property type="entry name" value="APOPTOSIS-INDUCING FACTOR 1"/>
    <property type="match status" value="1"/>
</dbReference>
<evidence type="ECO:0000256" key="5">
    <source>
        <dbReference type="ARBA" id="ARBA00022946"/>
    </source>
</evidence>
<dbReference type="PRINTS" id="PR00469">
    <property type="entry name" value="PNDRDTASEII"/>
</dbReference>
<feature type="domain" description="Mitochondrial apoptosis-inducing factor C-terminal" evidence="10">
    <location>
        <begin position="346"/>
        <end position="381"/>
    </location>
</feature>
<keyword evidence="6" id="KW-0560">Oxidoreductase</keyword>
<dbReference type="PRINTS" id="PR00368">
    <property type="entry name" value="FADPNR"/>
</dbReference>
<dbReference type="GO" id="GO:0046983">
    <property type="term" value="F:protein dimerization activity"/>
    <property type="evidence" value="ECO:0007669"/>
    <property type="project" value="InterPro"/>
</dbReference>
<dbReference type="InterPro" id="IPR036188">
    <property type="entry name" value="FAD/NAD-bd_sf"/>
</dbReference>
<dbReference type="GO" id="GO:0016174">
    <property type="term" value="F:NAD(P)H oxidase H2O2-forming activity"/>
    <property type="evidence" value="ECO:0007669"/>
    <property type="project" value="TreeGrafter"/>
</dbReference>
<keyword evidence="7" id="KW-0520">NAD</keyword>
<evidence type="ECO:0000259" key="10">
    <source>
        <dbReference type="Pfam" id="PF14721"/>
    </source>
</evidence>
<keyword evidence="4" id="KW-0274">FAD</keyword>
<dbReference type="InterPro" id="IPR023753">
    <property type="entry name" value="FAD/NAD-binding_dom"/>
</dbReference>
<dbReference type="InterPro" id="IPR016156">
    <property type="entry name" value="FAD/NAD-linked_Rdtase_dimer_sf"/>
</dbReference>
<dbReference type="GO" id="GO:0012501">
    <property type="term" value="P:programmed cell death"/>
    <property type="evidence" value="ECO:0007669"/>
    <property type="project" value="TreeGrafter"/>
</dbReference>
<dbReference type="SUPFAM" id="SSF55424">
    <property type="entry name" value="FAD/NAD-linked reductases, dimerisation (C-terminal) domain"/>
    <property type="match status" value="1"/>
</dbReference>
<dbReference type="SUPFAM" id="SSF51905">
    <property type="entry name" value="FAD/NAD(P)-binding domain"/>
    <property type="match status" value="1"/>
</dbReference>
<evidence type="ECO:0000256" key="7">
    <source>
        <dbReference type="ARBA" id="ARBA00023027"/>
    </source>
</evidence>
<dbReference type="EMBL" id="JQ970524">
    <property type="protein sequence ID" value="AFK79155.1"/>
    <property type="molecule type" value="Genomic_DNA"/>
</dbReference>
<dbReference type="SMART" id="SM01353">
    <property type="entry name" value="AIF_C"/>
    <property type="match status" value="1"/>
</dbReference>
<dbReference type="Pfam" id="PF07992">
    <property type="entry name" value="Pyr_redox_2"/>
    <property type="match status" value="1"/>
</dbReference>